<dbReference type="AlphaFoldDB" id="A0A0N0I9A3"/>
<evidence type="ECO:0000313" key="2">
    <source>
        <dbReference type="Proteomes" id="UP000053226"/>
    </source>
</evidence>
<evidence type="ECO:0000313" key="1">
    <source>
        <dbReference type="EMBL" id="KPD01993.1"/>
    </source>
</evidence>
<proteinExistence type="predicted"/>
<organism evidence="1 2">
    <name type="scientific">Moellerella wisconsensis ATCC 35017</name>
    <dbReference type="NCBI Taxonomy" id="1354267"/>
    <lineage>
        <taxon>Bacteria</taxon>
        <taxon>Pseudomonadati</taxon>
        <taxon>Pseudomonadota</taxon>
        <taxon>Gammaproteobacteria</taxon>
        <taxon>Enterobacterales</taxon>
        <taxon>Morganellaceae</taxon>
        <taxon>Moellerella</taxon>
    </lineage>
</organism>
<keyword evidence="2" id="KW-1185">Reference proteome</keyword>
<comment type="caution">
    <text evidence="1">The sequence shown here is derived from an EMBL/GenBank/DDBJ whole genome shotgun (WGS) entry which is preliminary data.</text>
</comment>
<dbReference type="RefSeq" id="WP_053908931.1">
    <property type="nucleotide sequence ID" value="NZ_CAWMUS010000026.1"/>
</dbReference>
<sequence>MTRKMKLAAYDEFGNEVNGVSLSVTESQWNAMSRDEQVEIEKNTLAMLFEVRVSPFLDSNKINEYKMKDMIFDYCKGEGVELNEGIRQIIDLLKAQI</sequence>
<evidence type="ECO:0008006" key="3">
    <source>
        <dbReference type="Google" id="ProtNLM"/>
    </source>
</evidence>
<dbReference type="Proteomes" id="UP000053226">
    <property type="component" value="Unassembled WGS sequence"/>
</dbReference>
<protein>
    <recommendedName>
        <fullName evidence="3">Phage protein</fullName>
    </recommendedName>
</protein>
<name>A0A0N0I9A3_9GAMM</name>
<dbReference type="EMBL" id="LGAA01000026">
    <property type="protein sequence ID" value="KPD01993.1"/>
    <property type="molecule type" value="Genomic_DNA"/>
</dbReference>
<gene>
    <name evidence="1" type="ORF">M992_2536</name>
</gene>
<reference evidence="1 2" key="1">
    <citation type="submission" date="2015-07" db="EMBL/GenBank/DDBJ databases">
        <title>ATOL: Assembling a taxonomically balanced genome-scale reconstruction of the evolutionary history of the Enterobacteriaceae.</title>
        <authorList>
            <person name="Plunkett G.III."/>
            <person name="Neeno-Eckwall E.C."/>
            <person name="Glasner J.D."/>
            <person name="Perna N.T."/>
        </authorList>
    </citation>
    <scope>NUCLEOTIDE SEQUENCE [LARGE SCALE GENOMIC DNA]</scope>
    <source>
        <strain evidence="1 2">ATCC 35017</strain>
    </source>
</reference>
<accession>A0A0N0I9A3</accession>